<name>A0ABW3SYX2_9CAUL</name>
<organism evidence="2 3">
    <name type="scientific">Phenylobacterium conjunctum</name>
    <dbReference type="NCBI Taxonomy" id="1298959"/>
    <lineage>
        <taxon>Bacteria</taxon>
        <taxon>Pseudomonadati</taxon>
        <taxon>Pseudomonadota</taxon>
        <taxon>Alphaproteobacteria</taxon>
        <taxon>Caulobacterales</taxon>
        <taxon>Caulobacteraceae</taxon>
        <taxon>Phenylobacterium</taxon>
    </lineage>
</organism>
<dbReference type="PROSITE" id="PS51257">
    <property type="entry name" value="PROKAR_LIPOPROTEIN"/>
    <property type="match status" value="1"/>
</dbReference>
<keyword evidence="1" id="KW-0732">Signal</keyword>
<evidence type="ECO:0000313" key="3">
    <source>
        <dbReference type="Proteomes" id="UP001597216"/>
    </source>
</evidence>
<proteinExistence type="predicted"/>
<reference evidence="3" key="1">
    <citation type="journal article" date="2019" name="Int. J. Syst. Evol. Microbiol.">
        <title>The Global Catalogue of Microorganisms (GCM) 10K type strain sequencing project: providing services to taxonomists for standard genome sequencing and annotation.</title>
        <authorList>
            <consortium name="The Broad Institute Genomics Platform"/>
            <consortium name="The Broad Institute Genome Sequencing Center for Infectious Disease"/>
            <person name="Wu L."/>
            <person name="Ma J."/>
        </authorList>
    </citation>
    <scope>NUCLEOTIDE SEQUENCE [LARGE SCALE GENOMIC DNA]</scope>
    <source>
        <strain evidence="3">CCUG 55074</strain>
    </source>
</reference>
<sequence length="211" mass="22353">MFRNAVILMAALWLGACSTVGSDTPLFAAADTVGAPVLRPGLWAAPSRGCRFSSKADAAKWPDCANGVVVGASRLVGGRRDASGAFTEVLPFSLAAGDPPVMQIETPPGHDLRGPRFVYVGVRPLASDEVGEIVKARIWLALCAPPVVAGAPAPRPPKLPAGVIPSKDKSYCITRNKLALRSMVRTSEGWAFQGTQDDYGLVAFWVRDEPR</sequence>
<dbReference type="RefSeq" id="WP_374345136.1">
    <property type="nucleotide sequence ID" value="NZ_JBHTLQ010000007.1"/>
</dbReference>
<dbReference type="EMBL" id="JBHTLQ010000007">
    <property type="protein sequence ID" value="MFD1189888.1"/>
    <property type="molecule type" value="Genomic_DNA"/>
</dbReference>
<keyword evidence="3" id="KW-1185">Reference proteome</keyword>
<evidence type="ECO:0000313" key="2">
    <source>
        <dbReference type="EMBL" id="MFD1189888.1"/>
    </source>
</evidence>
<evidence type="ECO:0000256" key="1">
    <source>
        <dbReference type="SAM" id="SignalP"/>
    </source>
</evidence>
<feature type="chain" id="PRO_5046322346" evidence="1">
    <location>
        <begin position="23"/>
        <end position="211"/>
    </location>
</feature>
<feature type="signal peptide" evidence="1">
    <location>
        <begin position="1"/>
        <end position="22"/>
    </location>
</feature>
<dbReference type="Proteomes" id="UP001597216">
    <property type="component" value="Unassembled WGS sequence"/>
</dbReference>
<accession>A0ABW3SYX2</accession>
<protein>
    <submittedName>
        <fullName evidence="2">Uncharacterized protein</fullName>
    </submittedName>
</protein>
<comment type="caution">
    <text evidence="2">The sequence shown here is derived from an EMBL/GenBank/DDBJ whole genome shotgun (WGS) entry which is preliminary data.</text>
</comment>
<gene>
    <name evidence="2" type="ORF">ACFQ27_04790</name>
</gene>